<dbReference type="EMBL" id="JAINUF010000004">
    <property type="protein sequence ID" value="KAJ8363697.1"/>
    <property type="molecule type" value="Genomic_DNA"/>
</dbReference>
<feature type="region of interest" description="Disordered" evidence="1">
    <location>
        <begin position="47"/>
        <end position="72"/>
    </location>
</feature>
<name>A0A9Q1FPG7_SYNKA</name>
<evidence type="ECO:0000313" key="3">
    <source>
        <dbReference type="Proteomes" id="UP001152622"/>
    </source>
</evidence>
<evidence type="ECO:0000313" key="2">
    <source>
        <dbReference type="EMBL" id="KAJ8363697.1"/>
    </source>
</evidence>
<comment type="caution">
    <text evidence="2">The sequence shown here is derived from an EMBL/GenBank/DDBJ whole genome shotgun (WGS) entry which is preliminary data.</text>
</comment>
<sequence>MARACAADEGIEGGGDARRSRGTQTKPAGLPRKSRCSQLCAELRSPPYNTTSGWPGPNLQVKPGSPAHMAEPSENPIMAAAELSIAGFILFLHSGNGGGHIDAEPPHCGELPVGNASSALAEPRTTWGAAIPIPRRPGRVH</sequence>
<protein>
    <submittedName>
        <fullName evidence="2">Uncharacterized protein</fullName>
    </submittedName>
</protein>
<feature type="region of interest" description="Disordered" evidence="1">
    <location>
        <begin position="1"/>
        <end position="35"/>
    </location>
</feature>
<organism evidence="2 3">
    <name type="scientific">Synaphobranchus kaupii</name>
    <name type="common">Kaup's arrowtooth eel</name>
    <dbReference type="NCBI Taxonomy" id="118154"/>
    <lineage>
        <taxon>Eukaryota</taxon>
        <taxon>Metazoa</taxon>
        <taxon>Chordata</taxon>
        <taxon>Craniata</taxon>
        <taxon>Vertebrata</taxon>
        <taxon>Euteleostomi</taxon>
        <taxon>Actinopterygii</taxon>
        <taxon>Neopterygii</taxon>
        <taxon>Teleostei</taxon>
        <taxon>Anguilliformes</taxon>
        <taxon>Synaphobranchidae</taxon>
        <taxon>Synaphobranchus</taxon>
    </lineage>
</organism>
<accession>A0A9Q1FPG7</accession>
<dbReference type="Proteomes" id="UP001152622">
    <property type="component" value="Chromosome 4"/>
</dbReference>
<evidence type="ECO:0000256" key="1">
    <source>
        <dbReference type="SAM" id="MobiDB-lite"/>
    </source>
</evidence>
<gene>
    <name evidence="2" type="ORF">SKAU_G00125280</name>
</gene>
<keyword evidence="3" id="KW-1185">Reference proteome</keyword>
<reference evidence="2" key="1">
    <citation type="journal article" date="2023" name="Science">
        <title>Genome structures resolve the early diversification of teleost fishes.</title>
        <authorList>
            <person name="Parey E."/>
            <person name="Louis A."/>
            <person name="Montfort J."/>
            <person name="Bouchez O."/>
            <person name="Roques C."/>
            <person name="Iampietro C."/>
            <person name="Lluch J."/>
            <person name="Castinel A."/>
            <person name="Donnadieu C."/>
            <person name="Desvignes T."/>
            <person name="Floi Bucao C."/>
            <person name="Jouanno E."/>
            <person name="Wen M."/>
            <person name="Mejri S."/>
            <person name="Dirks R."/>
            <person name="Jansen H."/>
            <person name="Henkel C."/>
            <person name="Chen W.J."/>
            <person name="Zahm M."/>
            <person name="Cabau C."/>
            <person name="Klopp C."/>
            <person name="Thompson A.W."/>
            <person name="Robinson-Rechavi M."/>
            <person name="Braasch I."/>
            <person name="Lecointre G."/>
            <person name="Bobe J."/>
            <person name="Postlethwait J.H."/>
            <person name="Berthelot C."/>
            <person name="Roest Crollius H."/>
            <person name="Guiguen Y."/>
        </authorList>
    </citation>
    <scope>NUCLEOTIDE SEQUENCE</scope>
    <source>
        <strain evidence="2">WJC10195</strain>
    </source>
</reference>
<dbReference type="AlphaFoldDB" id="A0A9Q1FPG7"/>
<proteinExistence type="predicted"/>